<dbReference type="InterPro" id="IPR028110">
    <property type="entry name" value="TMEM254"/>
</dbReference>
<evidence type="ECO:0000256" key="1">
    <source>
        <dbReference type="ARBA" id="ARBA00004141"/>
    </source>
</evidence>
<dbReference type="KEGG" id="xla:446925"/>
<dbReference type="PANTHER" id="PTHR34104:SF3">
    <property type="entry name" value="TRANSMEMBRANE PROTEIN 254"/>
    <property type="match status" value="1"/>
</dbReference>
<keyword evidence="7" id="KW-1185">Reference proteome</keyword>
<keyword evidence="3 6" id="KW-1133">Transmembrane helix</keyword>
<feature type="transmembrane region" description="Helical" evidence="6">
    <location>
        <begin position="80"/>
        <end position="103"/>
    </location>
</feature>
<dbReference type="Xenbase" id="XB-GENE-17331162">
    <property type="gene designation" value="tmem254l.S"/>
</dbReference>
<dbReference type="GO" id="GO:0016020">
    <property type="term" value="C:membrane"/>
    <property type="evidence" value="ECO:0007669"/>
    <property type="project" value="UniProtKB-SubCell"/>
</dbReference>
<gene>
    <name evidence="8 9" type="primary">tmem254l.S</name>
</gene>
<dbReference type="PANTHER" id="PTHR34104">
    <property type="entry name" value="TRANSMEMBRANE PROTEIN 254"/>
    <property type="match status" value="1"/>
</dbReference>
<sequence>MRCHGSTTAFICKAGNSSPAMASTSGAAYFKRTSLFWMAVIGLSMGFFAWTVFWPTTVPYKFLGPLGSFAEYTVKSHPTLMYYGFWGAWIVHFLEAVYSAWLCRSKGITDTSVQILWVLQTFLFGISSLSLILAYNPGSTKKTR</sequence>
<feature type="transmembrane region" description="Helical" evidence="6">
    <location>
        <begin position="115"/>
        <end position="135"/>
    </location>
</feature>
<evidence type="ECO:0000313" key="8">
    <source>
        <dbReference type="RefSeq" id="XP_018094941.1"/>
    </source>
</evidence>
<dbReference type="Pfam" id="PF14934">
    <property type="entry name" value="TMEM254"/>
    <property type="match status" value="1"/>
</dbReference>
<dbReference type="Proteomes" id="UP000186698">
    <property type="component" value="Chromosome 7S"/>
</dbReference>
<dbReference type="AGR" id="Xenbase:XB-GENE-17331162"/>
<protein>
    <recommendedName>
        <fullName evidence="5">Transmembrane protein 254</fullName>
    </recommendedName>
</protein>
<feature type="transmembrane region" description="Helical" evidence="6">
    <location>
        <begin position="35"/>
        <end position="53"/>
    </location>
</feature>
<keyword evidence="2 6" id="KW-0812">Transmembrane</keyword>
<accession>A0A8J0U1L0</accession>
<dbReference type="OrthoDB" id="9984821at2759"/>
<evidence type="ECO:0000256" key="4">
    <source>
        <dbReference type="ARBA" id="ARBA00023136"/>
    </source>
</evidence>
<keyword evidence="4 6" id="KW-0472">Membrane</keyword>
<comment type="subcellular location">
    <subcellularLocation>
        <location evidence="1">Membrane</location>
        <topology evidence="1">Multi-pass membrane protein</topology>
    </subcellularLocation>
</comment>
<evidence type="ECO:0000256" key="3">
    <source>
        <dbReference type="ARBA" id="ARBA00022989"/>
    </source>
</evidence>
<evidence type="ECO:0000256" key="2">
    <source>
        <dbReference type="ARBA" id="ARBA00022692"/>
    </source>
</evidence>
<evidence type="ECO:0000256" key="5">
    <source>
        <dbReference type="ARBA" id="ARBA00034834"/>
    </source>
</evidence>
<evidence type="ECO:0000256" key="6">
    <source>
        <dbReference type="SAM" id="Phobius"/>
    </source>
</evidence>
<dbReference type="RefSeq" id="XP_018094941.1">
    <property type="nucleotide sequence ID" value="XM_018239452.2"/>
</dbReference>
<evidence type="ECO:0000313" key="9">
    <source>
        <dbReference type="Xenbase" id="XB-GENE-17331162"/>
    </source>
</evidence>
<proteinExistence type="predicted"/>
<dbReference type="AlphaFoldDB" id="A0A8J0U1L0"/>
<name>A0A8J0U1L0_XENLA</name>
<organism evidence="7 8">
    <name type="scientific">Xenopus laevis</name>
    <name type="common">African clawed frog</name>
    <dbReference type="NCBI Taxonomy" id="8355"/>
    <lineage>
        <taxon>Eukaryota</taxon>
        <taxon>Metazoa</taxon>
        <taxon>Chordata</taxon>
        <taxon>Craniata</taxon>
        <taxon>Vertebrata</taxon>
        <taxon>Euteleostomi</taxon>
        <taxon>Amphibia</taxon>
        <taxon>Batrachia</taxon>
        <taxon>Anura</taxon>
        <taxon>Pipoidea</taxon>
        <taxon>Pipidae</taxon>
        <taxon>Xenopodinae</taxon>
        <taxon>Xenopus</taxon>
        <taxon>Xenopus</taxon>
    </lineage>
</organism>
<dbReference type="CTD" id="446925"/>
<dbReference type="GeneID" id="446925"/>
<evidence type="ECO:0000313" key="7">
    <source>
        <dbReference type="Proteomes" id="UP000186698"/>
    </source>
</evidence>
<reference evidence="8" key="1">
    <citation type="submission" date="2025-08" db="UniProtKB">
        <authorList>
            <consortium name="RefSeq"/>
        </authorList>
    </citation>
    <scope>IDENTIFICATION</scope>
    <source>
        <strain evidence="8">J_2021</strain>
        <tissue evidence="8">Erythrocytes</tissue>
    </source>
</reference>